<organism evidence="4 5">
    <name type="scientific">Onchocerca flexuosa</name>
    <dbReference type="NCBI Taxonomy" id="387005"/>
    <lineage>
        <taxon>Eukaryota</taxon>
        <taxon>Metazoa</taxon>
        <taxon>Ecdysozoa</taxon>
        <taxon>Nematoda</taxon>
        <taxon>Chromadorea</taxon>
        <taxon>Rhabditida</taxon>
        <taxon>Spirurina</taxon>
        <taxon>Spiruromorpha</taxon>
        <taxon>Filarioidea</taxon>
        <taxon>Onchocercidae</taxon>
        <taxon>Onchocerca</taxon>
    </lineage>
</organism>
<dbReference type="Pfam" id="PF01549">
    <property type="entry name" value="ShK"/>
    <property type="match status" value="1"/>
</dbReference>
<keyword evidence="1" id="KW-1015">Disulfide bond</keyword>
<keyword evidence="5" id="KW-1185">Reference proteome</keyword>
<dbReference type="InterPro" id="IPR003582">
    <property type="entry name" value="ShKT_dom"/>
</dbReference>
<feature type="transmembrane region" description="Helical" evidence="2">
    <location>
        <begin position="12"/>
        <end position="33"/>
    </location>
</feature>
<evidence type="ECO:0000256" key="2">
    <source>
        <dbReference type="SAM" id="Phobius"/>
    </source>
</evidence>
<dbReference type="SMART" id="SM00254">
    <property type="entry name" value="ShKT"/>
    <property type="match status" value="1"/>
</dbReference>
<keyword evidence="2" id="KW-1133">Transmembrane helix</keyword>
<dbReference type="AlphaFoldDB" id="A0A238BXM4"/>
<sequence>MNFCLELFCQFVRNIMLIYYSTPAILALLFTLFQEVVGDDNNPITKSFECSDGCCDEHEWCRFWALSGECILNQAWMAINCQLSCNTCQKGMN</sequence>
<keyword evidence="2" id="KW-0812">Transmembrane</keyword>
<reference evidence="4 5" key="1">
    <citation type="submission" date="2015-12" db="EMBL/GenBank/DDBJ databases">
        <title>Draft genome of the nematode, Onchocerca flexuosa.</title>
        <authorList>
            <person name="Mitreva M."/>
        </authorList>
    </citation>
    <scope>NUCLEOTIDE SEQUENCE [LARGE SCALE GENOMIC DNA]</scope>
    <source>
        <strain evidence="4">Red Deer</strain>
    </source>
</reference>
<name>A0A238BXM4_9BILA</name>
<dbReference type="Proteomes" id="UP000242913">
    <property type="component" value="Unassembled WGS sequence"/>
</dbReference>
<feature type="domain" description="ShKT" evidence="3">
    <location>
        <begin position="54"/>
        <end position="88"/>
    </location>
</feature>
<dbReference type="OrthoDB" id="5783007at2759"/>
<evidence type="ECO:0000313" key="4">
    <source>
        <dbReference type="EMBL" id="OZC10017.1"/>
    </source>
</evidence>
<keyword evidence="2" id="KW-0472">Membrane</keyword>
<evidence type="ECO:0000259" key="3">
    <source>
        <dbReference type="PROSITE" id="PS51670"/>
    </source>
</evidence>
<protein>
    <submittedName>
        <fullName evidence="4">ShTK domain protein</fullName>
    </submittedName>
</protein>
<evidence type="ECO:0000256" key="1">
    <source>
        <dbReference type="PROSITE-ProRule" id="PRU01005"/>
    </source>
</evidence>
<accession>A0A238BXM4</accession>
<evidence type="ECO:0000313" key="5">
    <source>
        <dbReference type="Proteomes" id="UP000242913"/>
    </source>
</evidence>
<proteinExistence type="predicted"/>
<dbReference type="PROSITE" id="PS51670">
    <property type="entry name" value="SHKT"/>
    <property type="match status" value="1"/>
</dbReference>
<dbReference type="EMBL" id="KZ269989">
    <property type="protein sequence ID" value="OZC10017.1"/>
    <property type="molecule type" value="Genomic_DNA"/>
</dbReference>
<gene>
    <name evidence="4" type="ORF">X798_02863</name>
</gene>
<feature type="disulfide bond" evidence="1">
    <location>
        <begin position="54"/>
        <end position="88"/>
    </location>
</feature>
<comment type="caution">
    <text evidence="1">Lacks conserved residue(s) required for the propagation of feature annotation.</text>
</comment>